<dbReference type="InterPro" id="IPR011050">
    <property type="entry name" value="Pectin_lyase_fold/virulence"/>
</dbReference>
<name>A0A1V9FSH7_9BACT</name>
<dbReference type="STRING" id="1703345.A3860_05920"/>
<comment type="caution">
    <text evidence="2">The sequence shown here is derived from an EMBL/GenBank/DDBJ whole genome shotgun (WGS) entry which is preliminary data.</text>
</comment>
<proteinExistence type="predicted"/>
<reference evidence="2 3" key="1">
    <citation type="submission" date="2016-03" db="EMBL/GenBank/DDBJ databases">
        <title>Niastella vici sp. nov., isolated from farmland soil.</title>
        <authorList>
            <person name="Chen L."/>
            <person name="Wang D."/>
            <person name="Yang S."/>
            <person name="Wang G."/>
        </authorList>
    </citation>
    <scope>NUCLEOTIDE SEQUENCE [LARGE SCALE GENOMIC DNA]</scope>
    <source>
        <strain evidence="2 3">DJ57</strain>
    </source>
</reference>
<dbReference type="PROSITE" id="PS50853">
    <property type="entry name" value="FN3"/>
    <property type="match status" value="1"/>
</dbReference>
<sequence length="541" mass="57981">MNRITINILSGLLLAVAVYAVSCKKNDGLEPPRLFKPQGISVKTTETTATVTWSVPILSKGQALTYTAEFSQDSTFATAEFSIETDTATITVSDDKIQLRKKYYVRIKANAYDNQPESKWERSSAFSINGEQWFYPIRDVELTETSVVLRWQPNPQLTHITLFPNKGVMVTHNLTAAELSSGAVKVSGLISDTTYVAELFLGTKSKGILVFKTPAPTVYSVILNSGDDLVAAITNAVNNDVIGLNPGTYTAGTSNFTVLQKTVTVKSISNNPADTKVNFKEFTLRGNGAGINLEGIELDGTASGALYFINLTGVAADAEKCAYTQVSVSNCWVHGALTSFMRANRGSAAGDYTMDQILVKNAFVSDIGTNLSYNCFHLDKLLFKTMTVSKSTFYNVGQSLVTASTVLTAIPTITFDYCTLNNFGAKNLNPILNAGSNPIKLNITNSIVANIPKASATVKPELINATGAGTAVVFSNSNYFNLTNGSGTASTFPATNITMVGNNNINLGWTTTTVDFTLPANSVLRTVSSAGGAIGDPRWTY</sequence>
<dbReference type="SUPFAM" id="SSF51126">
    <property type="entry name" value="Pectin lyase-like"/>
    <property type="match status" value="1"/>
</dbReference>
<dbReference type="EMBL" id="LVYD01000058">
    <property type="protein sequence ID" value="OQP61247.1"/>
    <property type="molecule type" value="Genomic_DNA"/>
</dbReference>
<dbReference type="InterPro" id="IPR003961">
    <property type="entry name" value="FN3_dom"/>
</dbReference>
<dbReference type="InterPro" id="IPR013783">
    <property type="entry name" value="Ig-like_fold"/>
</dbReference>
<evidence type="ECO:0000313" key="2">
    <source>
        <dbReference type="EMBL" id="OQP61247.1"/>
    </source>
</evidence>
<feature type="domain" description="Fibronectin type-III" evidence="1">
    <location>
        <begin position="31"/>
        <end position="131"/>
    </location>
</feature>
<keyword evidence="3" id="KW-1185">Reference proteome</keyword>
<dbReference type="AlphaFoldDB" id="A0A1V9FSH7"/>
<organism evidence="2 3">
    <name type="scientific">Niastella vici</name>
    <dbReference type="NCBI Taxonomy" id="1703345"/>
    <lineage>
        <taxon>Bacteria</taxon>
        <taxon>Pseudomonadati</taxon>
        <taxon>Bacteroidota</taxon>
        <taxon>Chitinophagia</taxon>
        <taxon>Chitinophagales</taxon>
        <taxon>Chitinophagaceae</taxon>
        <taxon>Niastella</taxon>
    </lineage>
</organism>
<dbReference type="Proteomes" id="UP000192796">
    <property type="component" value="Unassembled WGS sequence"/>
</dbReference>
<evidence type="ECO:0000313" key="3">
    <source>
        <dbReference type="Proteomes" id="UP000192796"/>
    </source>
</evidence>
<gene>
    <name evidence="2" type="ORF">A3860_05920</name>
</gene>
<dbReference type="RefSeq" id="WP_081151772.1">
    <property type="nucleotide sequence ID" value="NZ_LVYD01000058.1"/>
</dbReference>
<protein>
    <recommendedName>
        <fullName evidence="1">Fibronectin type-III domain-containing protein</fullName>
    </recommendedName>
</protein>
<accession>A0A1V9FSH7</accession>
<dbReference type="OrthoDB" id="691503at2"/>
<evidence type="ECO:0000259" key="1">
    <source>
        <dbReference type="PROSITE" id="PS50853"/>
    </source>
</evidence>
<dbReference type="Gene3D" id="2.60.40.10">
    <property type="entry name" value="Immunoglobulins"/>
    <property type="match status" value="1"/>
</dbReference>
<dbReference type="SUPFAM" id="SSF49265">
    <property type="entry name" value="Fibronectin type III"/>
    <property type="match status" value="1"/>
</dbReference>
<dbReference type="InterPro" id="IPR036116">
    <property type="entry name" value="FN3_sf"/>
</dbReference>